<dbReference type="HOGENOM" id="CLU_1222214_0_0_1"/>
<dbReference type="RefSeq" id="XP_001907533.1">
    <property type="nucleotide sequence ID" value="XM_001907498.1"/>
</dbReference>
<dbReference type="GO" id="GO:0016592">
    <property type="term" value="C:mediator complex"/>
    <property type="evidence" value="ECO:0007669"/>
    <property type="project" value="InterPro"/>
</dbReference>
<evidence type="ECO:0000256" key="2">
    <source>
        <dbReference type="ARBA" id="ARBA00005942"/>
    </source>
</evidence>
<evidence type="ECO:0000256" key="3">
    <source>
        <dbReference type="ARBA" id="ARBA00023015"/>
    </source>
</evidence>
<dbReference type="VEuPathDB" id="FungiDB:PODANS_7_4730"/>
<gene>
    <name evidence="6" type="ORF">PODANS_7_4730</name>
</gene>
<proteinExistence type="inferred from homology"/>
<dbReference type="EMBL" id="CU633900">
    <property type="protein sequence ID" value="CAP68204.1"/>
    <property type="molecule type" value="Genomic_DNA"/>
</dbReference>
<dbReference type="OrthoDB" id="203279at2759"/>
<evidence type="ECO:0000313" key="6">
    <source>
        <dbReference type="EMBL" id="CAP68204.1"/>
    </source>
</evidence>
<evidence type="ECO:0000256" key="1">
    <source>
        <dbReference type="ARBA" id="ARBA00004123"/>
    </source>
</evidence>
<dbReference type="GO" id="GO:0003712">
    <property type="term" value="F:transcription coregulator activity"/>
    <property type="evidence" value="ECO:0007669"/>
    <property type="project" value="InterPro"/>
</dbReference>
<dbReference type="Pfam" id="PF06179">
    <property type="entry name" value="Med22"/>
    <property type="match status" value="1"/>
</dbReference>
<dbReference type="Gene3D" id="6.10.280.160">
    <property type="entry name" value="Mediator of RNA polymerase II transcription subunit 22"/>
    <property type="match status" value="1"/>
</dbReference>
<evidence type="ECO:0000256" key="5">
    <source>
        <dbReference type="ARBA" id="ARBA00023242"/>
    </source>
</evidence>
<reference evidence="6" key="2">
    <citation type="submission" date="2008-07" db="EMBL/GenBank/DDBJ databases">
        <authorList>
            <person name="Genoscope - CEA"/>
        </authorList>
    </citation>
    <scope>NUCLEOTIDE SEQUENCE</scope>
    <source>
        <strain evidence="6">S mat+</strain>
    </source>
</reference>
<dbReference type="InterPro" id="IPR009332">
    <property type="entry name" value="Med22"/>
</dbReference>
<sequence>TPRNKSPSSRQSHYILGFFLDWYIKMNRDADAAHNLLGTNSHGPSYNPDHSDSSSSEFFEAFDAIVDAEICPKSQAAFKADKPNPFVERKNKLMAELMTYYRDMIHTATQQIPANASNSSAAINSLAMETAMTGFIRATEDLLSLTHEIRELWIIGPLTKPGAGDEEARRNMKQEAEETFNLVNALRNEQRLAQIGAAEQSPMRYHVKNLEGHPGRTQAGQVPGVHQ</sequence>
<dbReference type="KEGG" id="pan:PODANSg4566"/>
<name>B2AUY1_PODAN</name>
<reference evidence="6" key="1">
    <citation type="journal article" date="2008" name="Genome Biol.">
        <title>The genome sequence of the model ascomycete fungus Podospora anserina.</title>
        <authorList>
            <person name="Espagne E."/>
            <person name="Lespinet O."/>
            <person name="Malagnac F."/>
            <person name="Da Silva C."/>
            <person name="Jaillon O."/>
            <person name="Porcel B.M."/>
            <person name="Couloux A."/>
            <person name="Aury J.-M."/>
            <person name="Segurens B."/>
            <person name="Poulain J."/>
            <person name="Anthouard V."/>
            <person name="Grossetete S."/>
            <person name="Khalili H."/>
            <person name="Coppin E."/>
            <person name="Dequard-Chablat M."/>
            <person name="Picard M."/>
            <person name="Contamine V."/>
            <person name="Arnaise S."/>
            <person name="Bourdais A."/>
            <person name="Berteaux-Lecellier V."/>
            <person name="Gautheret D."/>
            <person name="de Vries R.P."/>
            <person name="Battaglia E."/>
            <person name="Coutinho P.M."/>
            <person name="Danchin E.G.J."/>
            <person name="Henrissat B."/>
            <person name="El Khoury R."/>
            <person name="Sainsard-Chanet A."/>
            <person name="Boivin A."/>
            <person name="Pinan-Lucarre B."/>
            <person name="Sellem C.H."/>
            <person name="Debuchy R."/>
            <person name="Wincker P."/>
            <person name="Weissenbach J."/>
            <person name="Silar P."/>
        </authorList>
    </citation>
    <scope>NUCLEOTIDE SEQUENCE [LARGE SCALE GENOMIC DNA]</scope>
    <source>
        <strain evidence="6">S mat+</strain>
    </source>
</reference>
<accession>B2AUY1</accession>
<keyword evidence="5" id="KW-0539">Nucleus</keyword>
<dbReference type="GeneID" id="6192502"/>
<keyword evidence="3" id="KW-0805">Transcription regulation</keyword>
<dbReference type="AlphaFoldDB" id="B2AUY1"/>
<evidence type="ECO:0000256" key="4">
    <source>
        <dbReference type="ARBA" id="ARBA00023163"/>
    </source>
</evidence>
<comment type="subcellular location">
    <subcellularLocation>
        <location evidence="1">Nucleus</location>
    </subcellularLocation>
</comment>
<keyword evidence="4" id="KW-0804">Transcription</keyword>
<comment type="similarity">
    <text evidence="2">Belongs to the Mediator complex subunit 22 family.</text>
</comment>
<organism evidence="6">
    <name type="scientific">Podospora anserina (strain S / ATCC MYA-4624 / DSM 980 / FGSC 10383)</name>
    <name type="common">Pleurage anserina</name>
    <dbReference type="NCBI Taxonomy" id="515849"/>
    <lineage>
        <taxon>Eukaryota</taxon>
        <taxon>Fungi</taxon>
        <taxon>Dikarya</taxon>
        <taxon>Ascomycota</taxon>
        <taxon>Pezizomycotina</taxon>
        <taxon>Sordariomycetes</taxon>
        <taxon>Sordariomycetidae</taxon>
        <taxon>Sordariales</taxon>
        <taxon>Podosporaceae</taxon>
        <taxon>Podospora</taxon>
        <taxon>Podospora anserina</taxon>
    </lineage>
</organism>
<dbReference type="GO" id="GO:0006357">
    <property type="term" value="P:regulation of transcription by RNA polymerase II"/>
    <property type="evidence" value="ECO:0007669"/>
    <property type="project" value="InterPro"/>
</dbReference>
<protein>
    <submittedName>
        <fullName evidence="6">Podospora anserina S mat+ genomic DNA chromosome 7, supercontig 1</fullName>
    </submittedName>
</protein>
<feature type="non-terminal residue" evidence="6">
    <location>
        <position position="1"/>
    </location>
</feature>